<evidence type="ECO:0000313" key="1">
    <source>
        <dbReference type="EMBL" id="EGQ14714.1"/>
    </source>
</evidence>
<gene>
    <name evidence="1" type="ORF">HMPREF9136_1391</name>
</gene>
<dbReference type="Proteomes" id="UP000007820">
    <property type="component" value="Unassembled WGS sequence"/>
</dbReference>
<name>F9D3G3_PREDD</name>
<reference evidence="1 2" key="1">
    <citation type="submission" date="2011-04" db="EMBL/GenBank/DDBJ databases">
        <authorList>
            <person name="Muzny D."/>
            <person name="Qin X."/>
            <person name="Deng J."/>
            <person name="Jiang H."/>
            <person name="Liu Y."/>
            <person name="Qu J."/>
            <person name="Song X.-Z."/>
            <person name="Zhang L."/>
            <person name="Thornton R."/>
            <person name="Coyle M."/>
            <person name="Francisco L."/>
            <person name="Jackson L."/>
            <person name="Javaid M."/>
            <person name="Korchina V."/>
            <person name="Kovar C."/>
            <person name="Mata R."/>
            <person name="Mathew T."/>
            <person name="Ngo R."/>
            <person name="Nguyen L."/>
            <person name="Nguyen N."/>
            <person name="Okwuonu G."/>
            <person name="Ongeri F."/>
            <person name="Pham C."/>
            <person name="Simmons D."/>
            <person name="Wilczek-Boney K."/>
            <person name="Hale W."/>
            <person name="Jakkamsetti A."/>
            <person name="Pham P."/>
            <person name="Ruth R."/>
            <person name="San Lucas F."/>
            <person name="Warren J."/>
            <person name="Zhang J."/>
            <person name="Zhao Z."/>
            <person name="Zhou C."/>
            <person name="Zhu D."/>
            <person name="Lee S."/>
            <person name="Bess C."/>
            <person name="Blankenburg K."/>
            <person name="Forbes L."/>
            <person name="Fu Q."/>
            <person name="Gubbala S."/>
            <person name="Hirani K."/>
            <person name="Jayaseelan J.C."/>
            <person name="Lara F."/>
            <person name="Munidasa M."/>
            <person name="Palculict T."/>
            <person name="Patil S."/>
            <person name="Pu L.-L."/>
            <person name="Saada N."/>
            <person name="Tang L."/>
            <person name="Weissenberger G."/>
            <person name="Zhu Y."/>
            <person name="Hemphill L."/>
            <person name="Shang Y."/>
            <person name="Youmans B."/>
            <person name="Ayvaz T."/>
            <person name="Ross M."/>
            <person name="Santibanez J."/>
            <person name="Aqrawi P."/>
            <person name="Gross S."/>
            <person name="Joshi V."/>
            <person name="Fowler G."/>
            <person name="Nazareth L."/>
            <person name="Reid J."/>
            <person name="Worley K."/>
            <person name="Petrosino J."/>
            <person name="Highlander S."/>
            <person name="Gibbs R."/>
        </authorList>
    </citation>
    <scope>NUCLEOTIDE SEQUENCE [LARGE SCALE GENOMIC DNA]</scope>
    <source>
        <strain evidence="1 2">DSM 3688</strain>
    </source>
</reference>
<protein>
    <submittedName>
        <fullName evidence="1">Uncharacterized protein</fullName>
    </submittedName>
</protein>
<comment type="caution">
    <text evidence="1">The sequence shown here is derived from an EMBL/GenBank/DDBJ whole genome shotgun (WGS) entry which is preliminary data.</text>
</comment>
<proteinExistence type="predicted"/>
<dbReference type="EMBL" id="AFPW01000019">
    <property type="protein sequence ID" value="EGQ14714.1"/>
    <property type="molecule type" value="Genomic_DNA"/>
</dbReference>
<organism evidence="1 2">
    <name type="scientific">Prevotella dentalis (strain ATCC 49559 / DSM 3688 / JCM 13448 / NCTC 12043 / ES 2772)</name>
    <name type="common">Mitsuokella dentalis</name>
    <dbReference type="NCBI Taxonomy" id="908937"/>
    <lineage>
        <taxon>Bacteria</taxon>
        <taxon>Pseudomonadati</taxon>
        <taxon>Bacteroidota</taxon>
        <taxon>Bacteroidia</taxon>
        <taxon>Bacteroidales</taxon>
        <taxon>Prevotellaceae</taxon>
        <taxon>Prevotella</taxon>
    </lineage>
</organism>
<dbReference type="AlphaFoldDB" id="F9D3G3"/>
<evidence type="ECO:0000313" key="2">
    <source>
        <dbReference type="Proteomes" id="UP000007820"/>
    </source>
</evidence>
<sequence length="39" mass="4594">MARKGTLFIHRLINRRNILRIVSNGSRKINLYLPICTKI</sequence>
<accession>F9D3G3</accession>